<evidence type="ECO:0000313" key="4">
    <source>
        <dbReference type="EMBL" id="KAG9326820.1"/>
    </source>
</evidence>
<evidence type="ECO:0000256" key="2">
    <source>
        <dbReference type="ARBA" id="ARBA00022723"/>
    </source>
</evidence>
<comment type="similarity">
    <text evidence="1">Belongs to the FAH family.</text>
</comment>
<keyword evidence="2" id="KW-0479">Metal-binding</keyword>
<dbReference type="InterPro" id="IPR011234">
    <property type="entry name" value="Fumarylacetoacetase-like_C"/>
</dbReference>
<dbReference type="InterPro" id="IPR036663">
    <property type="entry name" value="Fumarylacetoacetase_C_sf"/>
</dbReference>
<feature type="domain" description="Fumarylacetoacetase-like C-terminal" evidence="3">
    <location>
        <begin position="91"/>
        <end position="297"/>
    </location>
</feature>
<dbReference type="GO" id="GO:0006107">
    <property type="term" value="P:oxaloacetate metabolic process"/>
    <property type="evidence" value="ECO:0007669"/>
    <property type="project" value="UniProtKB-ARBA"/>
</dbReference>
<dbReference type="SUPFAM" id="SSF56529">
    <property type="entry name" value="FAH"/>
    <property type="match status" value="1"/>
</dbReference>
<organism evidence="4 5">
    <name type="scientific">Mortierella alpina</name>
    <name type="common">Oleaginous fungus</name>
    <name type="synonym">Mortierella renispora</name>
    <dbReference type="NCBI Taxonomy" id="64518"/>
    <lineage>
        <taxon>Eukaryota</taxon>
        <taxon>Fungi</taxon>
        <taxon>Fungi incertae sedis</taxon>
        <taxon>Mucoromycota</taxon>
        <taxon>Mortierellomycotina</taxon>
        <taxon>Mortierellomycetes</taxon>
        <taxon>Mortierellales</taxon>
        <taxon>Mortierellaceae</taxon>
        <taxon>Mortierella</taxon>
    </lineage>
</organism>
<evidence type="ECO:0000313" key="5">
    <source>
        <dbReference type="Proteomes" id="UP000717515"/>
    </source>
</evidence>
<dbReference type="Pfam" id="PF01557">
    <property type="entry name" value="FAA_hydrolase"/>
    <property type="match status" value="1"/>
</dbReference>
<dbReference type="GO" id="GO:0050163">
    <property type="term" value="F:oxaloacetate tautomerase activity"/>
    <property type="evidence" value="ECO:0007669"/>
    <property type="project" value="UniProtKB-ARBA"/>
</dbReference>
<gene>
    <name evidence="4" type="ORF">KVV02_005482</name>
</gene>
<dbReference type="PANTHER" id="PTHR11820">
    <property type="entry name" value="ACYLPYRUVASE"/>
    <property type="match status" value="1"/>
</dbReference>
<evidence type="ECO:0000256" key="1">
    <source>
        <dbReference type="ARBA" id="ARBA00010211"/>
    </source>
</evidence>
<proteinExistence type="inferred from homology"/>
<protein>
    <recommendedName>
        <fullName evidence="3">Fumarylacetoacetase-like C-terminal domain-containing protein</fullName>
    </recommendedName>
</protein>
<sequence length="308" mass="33748">MRPSLQALRPWTRLIRFLGKDGKVYTGEPQSPLSWPKAVASLKATAGDQDHLTAKIITGDVFSRSASSVTDTVVPVATLLSPLAHVPIFRCIGLNYTRHAEETKMPIPKYPILFMKPSSALQHPFKPVVVPSIAENNQADFECELAVVIGKPCKNAKESEALDYVLGYTVGNDISTRKWQGNNLGSGQWCFSKSFDTFAPLGPCLVSPALIKDPNQLKIKTTVNGKVMQDSSTSDMIFNVPRLISFLSQSTTLLPGDVILTGTSEGVGFKRDPPVFLQHGDHVVCEIENIGELHSTIAYESKFHPDER</sequence>
<dbReference type="Proteomes" id="UP000717515">
    <property type="component" value="Unassembled WGS sequence"/>
</dbReference>
<reference evidence="4" key="1">
    <citation type="submission" date="2021-07" db="EMBL/GenBank/DDBJ databases">
        <title>Draft genome of Mortierella alpina, strain LL118, isolated from an aspen leaf litter sample.</title>
        <authorList>
            <person name="Yang S."/>
            <person name="Vinatzer B.A."/>
        </authorList>
    </citation>
    <scope>NUCLEOTIDE SEQUENCE</scope>
    <source>
        <strain evidence="4">LL118</strain>
    </source>
</reference>
<dbReference type="EMBL" id="JAIFTL010000013">
    <property type="protein sequence ID" value="KAG9326820.1"/>
    <property type="molecule type" value="Genomic_DNA"/>
</dbReference>
<comment type="caution">
    <text evidence="4">The sequence shown here is derived from an EMBL/GenBank/DDBJ whole genome shotgun (WGS) entry which is preliminary data.</text>
</comment>
<evidence type="ECO:0000259" key="3">
    <source>
        <dbReference type="Pfam" id="PF01557"/>
    </source>
</evidence>
<dbReference type="PANTHER" id="PTHR11820:SF112">
    <property type="entry name" value="FUMARYLACETOACETATE HYDROLASE FAMILY PROTEIN (AFU_ORTHOLOGUE AFUA_1G02370)-RELATED"/>
    <property type="match status" value="1"/>
</dbReference>
<name>A0A9P8ABU7_MORAP</name>
<dbReference type="Gene3D" id="3.90.850.10">
    <property type="entry name" value="Fumarylacetoacetase-like, C-terminal domain"/>
    <property type="match status" value="1"/>
</dbReference>
<accession>A0A9P8ABU7</accession>
<dbReference type="GO" id="GO:0046872">
    <property type="term" value="F:metal ion binding"/>
    <property type="evidence" value="ECO:0007669"/>
    <property type="project" value="UniProtKB-KW"/>
</dbReference>
<dbReference type="AlphaFoldDB" id="A0A9P8ABU7"/>
<dbReference type="FunFam" id="3.90.850.10:FF:000002">
    <property type="entry name" value="2-hydroxyhepta-2,4-diene-1,7-dioate isomerase"/>
    <property type="match status" value="1"/>
</dbReference>